<dbReference type="GO" id="GO:0016829">
    <property type="term" value="F:lyase activity"/>
    <property type="evidence" value="ECO:0007669"/>
    <property type="project" value="UniProtKB-KW"/>
</dbReference>
<feature type="transmembrane region" description="Helical" evidence="6">
    <location>
        <begin position="136"/>
        <end position="153"/>
    </location>
</feature>
<feature type="transmembrane region" description="Helical" evidence="6">
    <location>
        <begin position="160"/>
        <end position="177"/>
    </location>
</feature>
<proteinExistence type="predicted"/>
<feature type="transmembrane region" description="Helical" evidence="6">
    <location>
        <begin position="183"/>
        <end position="203"/>
    </location>
</feature>
<accession>A0A0K2GHN8</accession>
<name>A0A0K2GHN8_NITMO</name>
<dbReference type="KEGG" id="nmv:NITMOv2_3756"/>
<gene>
    <name evidence="7" type="ORF">NITMOv2_3756</name>
</gene>
<dbReference type="GO" id="GO:0005886">
    <property type="term" value="C:plasma membrane"/>
    <property type="evidence" value="ECO:0007669"/>
    <property type="project" value="UniProtKB-SubCell"/>
</dbReference>
<evidence type="ECO:0000256" key="3">
    <source>
        <dbReference type="ARBA" id="ARBA00022692"/>
    </source>
</evidence>
<dbReference type="PATRIC" id="fig|42253.5.peg.3704"/>
<keyword evidence="2" id="KW-1003">Cell membrane</keyword>
<protein>
    <submittedName>
        <fullName evidence="7">Putative formate hydrogenlyase, membrane subunit HyfE</fullName>
    </submittedName>
</protein>
<feature type="transmembrane region" description="Helical" evidence="6">
    <location>
        <begin position="65"/>
        <end position="84"/>
    </location>
</feature>
<keyword evidence="4 6" id="KW-1133">Transmembrane helix</keyword>
<evidence type="ECO:0000256" key="5">
    <source>
        <dbReference type="ARBA" id="ARBA00023136"/>
    </source>
</evidence>
<feature type="transmembrane region" description="Helical" evidence="6">
    <location>
        <begin position="105"/>
        <end position="124"/>
    </location>
</feature>
<keyword evidence="7" id="KW-0456">Lyase</keyword>
<evidence type="ECO:0000313" key="7">
    <source>
        <dbReference type="EMBL" id="ALA60147.1"/>
    </source>
</evidence>
<evidence type="ECO:0000313" key="8">
    <source>
        <dbReference type="Proteomes" id="UP000069205"/>
    </source>
</evidence>
<dbReference type="InterPro" id="IPR038730">
    <property type="entry name" value="HyfE-like"/>
</dbReference>
<feature type="transmembrane region" description="Helical" evidence="6">
    <location>
        <begin position="38"/>
        <end position="59"/>
    </location>
</feature>
<dbReference type="STRING" id="42253.NITMOv2_3756"/>
<sequence length="224" mass="24295">MSMSWLTPHIGSQMVDVGSAMLLLTCFAVVAQRRLSACVDLFALQSLFLAMTAAFVAFLTGTPHIYLAAALTVVVKVIVIPFVLRRVIERLNVTRELVMNVNVPASLLICGALVMVAFFITQPIIPFGHLLTRDSLAIALAIVLIGFFTMIARQKAVTQLIAFLVMENGLFLGATAATYGMPLIVELGVFFDVLVAALIAGIYTNRLQDAFDSVDTSRLSELKE</sequence>
<reference evidence="7 8" key="1">
    <citation type="journal article" date="2015" name="Proc. Natl. Acad. Sci. U.S.A.">
        <title>Expanded metabolic versatility of ubiquitous nitrite-oxidizing bacteria from the genus Nitrospira.</title>
        <authorList>
            <person name="Koch H."/>
            <person name="Lucker S."/>
            <person name="Albertsen M."/>
            <person name="Kitzinger K."/>
            <person name="Herbold C."/>
            <person name="Spieck E."/>
            <person name="Nielsen P.H."/>
            <person name="Wagner M."/>
            <person name="Daims H."/>
        </authorList>
    </citation>
    <scope>NUCLEOTIDE SEQUENCE [LARGE SCALE GENOMIC DNA]</scope>
    <source>
        <strain evidence="7 8">NSP M-1</strain>
    </source>
</reference>
<organism evidence="7 8">
    <name type="scientific">Nitrospira moscoviensis</name>
    <dbReference type="NCBI Taxonomy" id="42253"/>
    <lineage>
        <taxon>Bacteria</taxon>
        <taxon>Pseudomonadati</taxon>
        <taxon>Nitrospirota</taxon>
        <taxon>Nitrospiria</taxon>
        <taxon>Nitrospirales</taxon>
        <taxon>Nitrospiraceae</taxon>
        <taxon>Nitrospira</taxon>
    </lineage>
</organism>
<keyword evidence="8" id="KW-1185">Reference proteome</keyword>
<dbReference type="PANTHER" id="PTHR38601:SF1">
    <property type="entry name" value="HYDROGENASE-4 COMPONENT E"/>
    <property type="match status" value="1"/>
</dbReference>
<evidence type="ECO:0000256" key="6">
    <source>
        <dbReference type="SAM" id="Phobius"/>
    </source>
</evidence>
<comment type="subcellular location">
    <subcellularLocation>
        <location evidence="1">Cell membrane</location>
        <topology evidence="1">Multi-pass membrane protein</topology>
    </subcellularLocation>
</comment>
<keyword evidence="5 6" id="KW-0472">Membrane</keyword>
<evidence type="ECO:0000256" key="1">
    <source>
        <dbReference type="ARBA" id="ARBA00004651"/>
    </source>
</evidence>
<feature type="transmembrane region" description="Helical" evidence="6">
    <location>
        <begin position="12"/>
        <end position="31"/>
    </location>
</feature>
<evidence type="ECO:0000256" key="4">
    <source>
        <dbReference type="ARBA" id="ARBA00022989"/>
    </source>
</evidence>
<dbReference type="PANTHER" id="PTHR38601">
    <property type="entry name" value="HYDROGENASE-4 COMPONENT E"/>
    <property type="match status" value="1"/>
</dbReference>
<dbReference type="EMBL" id="CP011801">
    <property type="protein sequence ID" value="ALA60147.1"/>
    <property type="molecule type" value="Genomic_DNA"/>
</dbReference>
<keyword evidence="3 6" id="KW-0812">Transmembrane</keyword>
<dbReference type="AlphaFoldDB" id="A0A0K2GHN8"/>
<evidence type="ECO:0000256" key="2">
    <source>
        <dbReference type="ARBA" id="ARBA00022475"/>
    </source>
</evidence>
<dbReference type="Proteomes" id="UP000069205">
    <property type="component" value="Chromosome"/>
</dbReference>